<evidence type="ECO:0000313" key="5">
    <source>
        <dbReference type="EnsemblFungi" id="EJT80395"/>
    </source>
</evidence>
<reference evidence="5" key="4">
    <citation type="journal article" date="2015" name="G3 (Bethesda)">
        <title>Genome sequences of three phytopathogenic species of the Magnaporthaceae family of fungi.</title>
        <authorList>
            <person name="Okagaki L.H."/>
            <person name="Nunes C.C."/>
            <person name="Sailsbery J."/>
            <person name="Clay B."/>
            <person name="Brown D."/>
            <person name="John T."/>
            <person name="Oh Y."/>
            <person name="Young N."/>
            <person name="Fitzgerald M."/>
            <person name="Haas B.J."/>
            <person name="Zeng Q."/>
            <person name="Young S."/>
            <person name="Adiconis X."/>
            <person name="Fan L."/>
            <person name="Levin J.Z."/>
            <person name="Mitchell T.K."/>
            <person name="Okubara P.A."/>
            <person name="Farman M.L."/>
            <person name="Kohn L.M."/>
            <person name="Birren B."/>
            <person name="Ma L.-J."/>
            <person name="Dean R.A."/>
        </authorList>
    </citation>
    <scope>NUCLEOTIDE SEQUENCE</scope>
    <source>
        <strain evidence="5">R3-111a-1</strain>
    </source>
</reference>
<dbReference type="InterPro" id="IPR036908">
    <property type="entry name" value="RlpA-like_sf"/>
</dbReference>
<dbReference type="STRING" id="644352.J3NGK5"/>
<dbReference type="OrthoDB" id="406505at2759"/>
<feature type="compositionally biased region" description="Low complexity" evidence="2">
    <location>
        <begin position="109"/>
        <end position="126"/>
    </location>
</feature>
<gene>
    <name evidence="5" type="primary">20340853</name>
    <name evidence="4" type="ORF">GGTG_00395</name>
</gene>
<feature type="compositionally biased region" description="Pro residues" evidence="2">
    <location>
        <begin position="132"/>
        <end position="153"/>
    </location>
</feature>
<dbReference type="GeneID" id="20340853"/>
<dbReference type="PANTHER" id="PTHR31836:SF28">
    <property type="entry name" value="SRCR DOMAIN-CONTAINING PROTEIN-RELATED"/>
    <property type="match status" value="1"/>
</dbReference>
<dbReference type="RefSeq" id="XP_009216404.1">
    <property type="nucleotide sequence ID" value="XM_009218140.1"/>
</dbReference>
<dbReference type="EMBL" id="GL385395">
    <property type="protein sequence ID" value="EJT80395.1"/>
    <property type="molecule type" value="Genomic_DNA"/>
</dbReference>
<dbReference type="CDD" id="cd22191">
    <property type="entry name" value="DPBB_RlpA_EXP_N-like"/>
    <property type="match status" value="1"/>
</dbReference>
<dbReference type="HOGENOM" id="CLU_052701_0_0_1"/>
<reference evidence="6" key="1">
    <citation type="submission" date="2010-07" db="EMBL/GenBank/DDBJ databases">
        <title>The genome sequence of Gaeumannomyces graminis var. tritici strain R3-111a-1.</title>
        <authorList>
            <consortium name="The Broad Institute Genome Sequencing Platform"/>
            <person name="Ma L.-J."/>
            <person name="Dead R."/>
            <person name="Young S."/>
            <person name="Zeng Q."/>
            <person name="Koehrsen M."/>
            <person name="Alvarado L."/>
            <person name="Berlin A."/>
            <person name="Chapman S.B."/>
            <person name="Chen Z."/>
            <person name="Freedman E."/>
            <person name="Gellesch M."/>
            <person name="Goldberg J."/>
            <person name="Griggs A."/>
            <person name="Gujja S."/>
            <person name="Heilman E.R."/>
            <person name="Heiman D."/>
            <person name="Hepburn T."/>
            <person name="Howarth C."/>
            <person name="Jen D."/>
            <person name="Larson L."/>
            <person name="Mehta T."/>
            <person name="Neiman D."/>
            <person name="Pearson M."/>
            <person name="Roberts A."/>
            <person name="Saif S."/>
            <person name="Shea T."/>
            <person name="Shenoy N."/>
            <person name="Sisk P."/>
            <person name="Stolte C."/>
            <person name="Sykes S."/>
            <person name="Walk T."/>
            <person name="White J."/>
            <person name="Yandava C."/>
            <person name="Haas B."/>
            <person name="Nusbaum C."/>
            <person name="Birren B."/>
        </authorList>
    </citation>
    <scope>NUCLEOTIDE SEQUENCE [LARGE SCALE GENOMIC DNA]</scope>
    <source>
        <strain evidence="6">R3-111a-1</strain>
    </source>
</reference>
<reference evidence="4" key="2">
    <citation type="submission" date="2010-07" db="EMBL/GenBank/DDBJ databases">
        <authorList>
            <consortium name="The Broad Institute Genome Sequencing Platform"/>
            <consortium name="Broad Institute Genome Sequencing Center for Infectious Disease"/>
            <person name="Ma L.-J."/>
            <person name="Dead R."/>
            <person name="Young S."/>
            <person name="Zeng Q."/>
            <person name="Koehrsen M."/>
            <person name="Alvarado L."/>
            <person name="Berlin A."/>
            <person name="Chapman S.B."/>
            <person name="Chen Z."/>
            <person name="Freedman E."/>
            <person name="Gellesch M."/>
            <person name="Goldberg J."/>
            <person name="Griggs A."/>
            <person name="Gujja S."/>
            <person name="Heilman E.R."/>
            <person name="Heiman D."/>
            <person name="Hepburn T."/>
            <person name="Howarth C."/>
            <person name="Jen D."/>
            <person name="Larson L."/>
            <person name="Mehta T."/>
            <person name="Neiman D."/>
            <person name="Pearson M."/>
            <person name="Roberts A."/>
            <person name="Saif S."/>
            <person name="Shea T."/>
            <person name="Shenoy N."/>
            <person name="Sisk P."/>
            <person name="Stolte C."/>
            <person name="Sykes S."/>
            <person name="Walk T."/>
            <person name="White J."/>
            <person name="Yandava C."/>
            <person name="Haas B."/>
            <person name="Nusbaum C."/>
            <person name="Birren B."/>
        </authorList>
    </citation>
    <scope>NUCLEOTIDE SEQUENCE</scope>
    <source>
        <strain evidence="4">R3-111a-1</strain>
    </source>
</reference>
<dbReference type="AlphaFoldDB" id="J3NGK5"/>
<dbReference type="VEuPathDB" id="FungiDB:GGTG_00395"/>
<feature type="signal peptide" evidence="3">
    <location>
        <begin position="1"/>
        <end position="19"/>
    </location>
</feature>
<dbReference type="PANTHER" id="PTHR31836">
    <property type="match status" value="1"/>
</dbReference>
<evidence type="ECO:0000256" key="2">
    <source>
        <dbReference type="SAM" id="MobiDB-lite"/>
    </source>
</evidence>
<dbReference type="Proteomes" id="UP000006039">
    <property type="component" value="Unassembled WGS sequence"/>
</dbReference>
<dbReference type="EnsemblFungi" id="EJT80395">
    <property type="protein sequence ID" value="EJT80395"/>
    <property type="gene ID" value="GGTG_00395"/>
</dbReference>
<keyword evidence="1 3" id="KW-0732">Signal</keyword>
<feature type="chain" id="PRO_5015094079" description="RlpA-like protein double-psi beta-barrel domain-containing protein" evidence="3">
    <location>
        <begin position="20"/>
        <end position="297"/>
    </location>
</feature>
<organism evidence="4">
    <name type="scientific">Gaeumannomyces tritici (strain R3-111a-1)</name>
    <name type="common">Wheat and barley take-all root rot fungus</name>
    <name type="synonym">Gaeumannomyces graminis var. tritici</name>
    <dbReference type="NCBI Taxonomy" id="644352"/>
    <lineage>
        <taxon>Eukaryota</taxon>
        <taxon>Fungi</taxon>
        <taxon>Dikarya</taxon>
        <taxon>Ascomycota</taxon>
        <taxon>Pezizomycotina</taxon>
        <taxon>Sordariomycetes</taxon>
        <taxon>Sordariomycetidae</taxon>
        <taxon>Magnaporthales</taxon>
        <taxon>Magnaporthaceae</taxon>
        <taxon>Gaeumannomyces</taxon>
    </lineage>
</organism>
<evidence type="ECO:0000256" key="1">
    <source>
        <dbReference type="ARBA" id="ARBA00022729"/>
    </source>
</evidence>
<dbReference type="eggNOG" id="ENOG502S2E4">
    <property type="taxonomic scope" value="Eukaryota"/>
</dbReference>
<evidence type="ECO:0000256" key="3">
    <source>
        <dbReference type="SAM" id="SignalP"/>
    </source>
</evidence>
<sequence length="297" mass="30734">MKSTTFYLSAAALTSAALAQPHRHHNHARFHQAHARDAANKPVAAAPAVEKRDLVTDWVTEWVTETVTEYYDVTATSTVITTSETPVTTSTPAAVPKSSTTLAAQFFEPSSKSAPAPVAPSSSTPALEVKPPSQPTQAPPPPPAEVKPAPQPTTPAAVVVQSVAPVVVVPSPAPVAEKPAPAPVSPPATGGGGSSYTGEVTHYTVGLGACGFDDAGKDRSDYIVALSHNLMTSGSWPDAQCGKKVTLSYNGKSITADVRDKCPSCSPSQIDVSEKAFLDLFGDLGIGRARGVSWTLS</sequence>
<feature type="region of interest" description="Disordered" evidence="2">
    <location>
        <begin position="173"/>
        <end position="193"/>
    </location>
</feature>
<accession>J3NGK5</accession>
<feature type="region of interest" description="Disordered" evidence="2">
    <location>
        <begin position="109"/>
        <end position="153"/>
    </location>
</feature>
<evidence type="ECO:0000313" key="6">
    <source>
        <dbReference type="Proteomes" id="UP000006039"/>
    </source>
</evidence>
<reference evidence="5" key="5">
    <citation type="submission" date="2018-04" db="UniProtKB">
        <authorList>
            <consortium name="EnsemblFungi"/>
        </authorList>
    </citation>
    <scope>IDENTIFICATION</scope>
    <source>
        <strain evidence="5">R3-111a-1</strain>
    </source>
</reference>
<evidence type="ECO:0000313" key="4">
    <source>
        <dbReference type="EMBL" id="EJT80395.1"/>
    </source>
</evidence>
<keyword evidence="6" id="KW-1185">Reference proteome</keyword>
<name>J3NGK5_GAET3</name>
<dbReference type="InterPro" id="IPR051477">
    <property type="entry name" value="Expansin_CellWall"/>
</dbReference>
<evidence type="ECO:0008006" key="7">
    <source>
        <dbReference type="Google" id="ProtNLM"/>
    </source>
</evidence>
<reference evidence="4" key="3">
    <citation type="submission" date="2010-09" db="EMBL/GenBank/DDBJ databases">
        <title>Annotation of Gaeumannomyces graminis var. tritici R3-111a-1.</title>
        <authorList>
            <consortium name="The Broad Institute Genome Sequencing Platform"/>
            <person name="Ma L.-J."/>
            <person name="Dead R."/>
            <person name="Young S.K."/>
            <person name="Zeng Q."/>
            <person name="Gargeya S."/>
            <person name="Fitzgerald M."/>
            <person name="Haas B."/>
            <person name="Abouelleil A."/>
            <person name="Alvarado L."/>
            <person name="Arachchi H.M."/>
            <person name="Berlin A."/>
            <person name="Brown A."/>
            <person name="Chapman S.B."/>
            <person name="Chen Z."/>
            <person name="Dunbar C."/>
            <person name="Freedman E."/>
            <person name="Gearin G."/>
            <person name="Gellesch M."/>
            <person name="Goldberg J."/>
            <person name="Griggs A."/>
            <person name="Gujja S."/>
            <person name="Heiman D."/>
            <person name="Howarth C."/>
            <person name="Larson L."/>
            <person name="Lui A."/>
            <person name="MacDonald P.J.P."/>
            <person name="Mehta T."/>
            <person name="Montmayeur A."/>
            <person name="Murphy C."/>
            <person name="Neiman D."/>
            <person name="Pearson M."/>
            <person name="Priest M."/>
            <person name="Roberts A."/>
            <person name="Saif S."/>
            <person name="Shea T."/>
            <person name="Shenoy N."/>
            <person name="Sisk P."/>
            <person name="Stolte C."/>
            <person name="Sykes S."/>
            <person name="Yandava C."/>
            <person name="Wortman J."/>
            <person name="Nusbaum C."/>
            <person name="Birren B."/>
        </authorList>
    </citation>
    <scope>NUCLEOTIDE SEQUENCE</scope>
    <source>
        <strain evidence="4">R3-111a-1</strain>
    </source>
</reference>
<proteinExistence type="predicted"/>
<dbReference type="SUPFAM" id="SSF50685">
    <property type="entry name" value="Barwin-like endoglucanases"/>
    <property type="match status" value="1"/>
</dbReference>
<dbReference type="Gene3D" id="2.40.40.10">
    <property type="entry name" value="RlpA-like domain"/>
    <property type="match status" value="1"/>
</dbReference>
<protein>
    <recommendedName>
        <fullName evidence="7">RlpA-like protein double-psi beta-barrel domain-containing protein</fullName>
    </recommendedName>
</protein>